<proteinExistence type="predicted"/>
<sequence>MQWGKGQKLTIPETSFGKIACKAVSSFTDNDQMNLLNEFSRGNCAASENDSCPLLCIEKQLDLEDYAFENHERPPKYLAHFNREGYADFSEEFATGDSIVINLYPHPWSTKLELIVTDEATTFEVFRITRIDDENKDIFRFEDTSVDLSFKMKYSRFDIRIQIRESQLEITFDARHDTITQIIPVIGLNLKKIKKLRINGGFASNIEHIGGKCNLLRNSETKFDYSPVVDSYADPTSSQYKSVMVENALKMPYHIKLSDPLHYVDGNFDIRTLLISGDYRAVKNPQIKVLFYNSRISMDKNLAQFVFANGSVVGGTDKKVRSKFGPSFAGIAFFGVLLVPHQIEIDLDANYNSSFDLAVIESNVAIYYARWFSSRIAKKSSCGYRAFEIDEVCRCLMIARL</sequence>
<dbReference type="Proteomes" id="UP000494206">
    <property type="component" value="Unassembled WGS sequence"/>
</dbReference>
<accession>A0A8S1F9S8</accession>
<comment type="caution">
    <text evidence="1">The sequence shown here is derived from an EMBL/GenBank/DDBJ whole genome shotgun (WGS) entry which is preliminary data.</text>
</comment>
<organism evidence="1 2">
    <name type="scientific">Caenorhabditis bovis</name>
    <dbReference type="NCBI Taxonomy" id="2654633"/>
    <lineage>
        <taxon>Eukaryota</taxon>
        <taxon>Metazoa</taxon>
        <taxon>Ecdysozoa</taxon>
        <taxon>Nematoda</taxon>
        <taxon>Chromadorea</taxon>
        <taxon>Rhabditida</taxon>
        <taxon>Rhabditina</taxon>
        <taxon>Rhabditomorpha</taxon>
        <taxon>Rhabditoidea</taxon>
        <taxon>Rhabditidae</taxon>
        <taxon>Peloderinae</taxon>
        <taxon>Caenorhabditis</taxon>
    </lineage>
</organism>
<name>A0A8S1F9S8_9PELO</name>
<protein>
    <recommendedName>
        <fullName evidence="3">Galectin</fullName>
    </recommendedName>
</protein>
<dbReference type="EMBL" id="CADEPM010000011">
    <property type="protein sequence ID" value="CAB3410594.1"/>
    <property type="molecule type" value="Genomic_DNA"/>
</dbReference>
<dbReference type="AlphaFoldDB" id="A0A8S1F9S8"/>
<evidence type="ECO:0000313" key="2">
    <source>
        <dbReference type="Proteomes" id="UP000494206"/>
    </source>
</evidence>
<reference evidence="1 2" key="1">
    <citation type="submission" date="2020-04" db="EMBL/GenBank/DDBJ databases">
        <authorList>
            <person name="Laetsch R D."/>
            <person name="Stevens L."/>
            <person name="Kumar S."/>
            <person name="Blaxter L. M."/>
        </authorList>
    </citation>
    <scope>NUCLEOTIDE SEQUENCE [LARGE SCALE GENOMIC DNA]</scope>
</reference>
<evidence type="ECO:0008006" key="3">
    <source>
        <dbReference type="Google" id="ProtNLM"/>
    </source>
</evidence>
<keyword evidence="2" id="KW-1185">Reference proteome</keyword>
<evidence type="ECO:0000313" key="1">
    <source>
        <dbReference type="EMBL" id="CAB3410594.1"/>
    </source>
</evidence>
<gene>
    <name evidence="1" type="ORF">CBOVIS_LOCUS12100</name>
</gene>